<protein>
    <submittedName>
        <fullName evidence="1">Uncharacterized protein</fullName>
    </submittedName>
</protein>
<name>A0A4C1Z8R3_EUMVA</name>
<reference evidence="1 2" key="1">
    <citation type="journal article" date="2019" name="Commun. Biol.">
        <title>The bagworm genome reveals a unique fibroin gene that provides high tensile strength.</title>
        <authorList>
            <person name="Kono N."/>
            <person name="Nakamura H."/>
            <person name="Ohtoshi R."/>
            <person name="Tomita M."/>
            <person name="Numata K."/>
            <person name="Arakawa K."/>
        </authorList>
    </citation>
    <scope>NUCLEOTIDE SEQUENCE [LARGE SCALE GENOMIC DNA]</scope>
</reference>
<evidence type="ECO:0000313" key="2">
    <source>
        <dbReference type="Proteomes" id="UP000299102"/>
    </source>
</evidence>
<dbReference type="AlphaFoldDB" id="A0A4C1Z8R3"/>
<keyword evidence="2" id="KW-1185">Reference proteome</keyword>
<dbReference type="EMBL" id="BGZK01001626">
    <property type="protein sequence ID" value="GBP83533.1"/>
    <property type="molecule type" value="Genomic_DNA"/>
</dbReference>
<organism evidence="1 2">
    <name type="scientific">Eumeta variegata</name>
    <name type="common">Bagworm moth</name>
    <name type="synonym">Eumeta japonica</name>
    <dbReference type="NCBI Taxonomy" id="151549"/>
    <lineage>
        <taxon>Eukaryota</taxon>
        <taxon>Metazoa</taxon>
        <taxon>Ecdysozoa</taxon>
        <taxon>Arthropoda</taxon>
        <taxon>Hexapoda</taxon>
        <taxon>Insecta</taxon>
        <taxon>Pterygota</taxon>
        <taxon>Neoptera</taxon>
        <taxon>Endopterygota</taxon>
        <taxon>Lepidoptera</taxon>
        <taxon>Glossata</taxon>
        <taxon>Ditrysia</taxon>
        <taxon>Tineoidea</taxon>
        <taxon>Psychidae</taxon>
        <taxon>Oiketicinae</taxon>
        <taxon>Eumeta</taxon>
    </lineage>
</organism>
<gene>
    <name evidence="1" type="ORF">EVAR_65621_1</name>
</gene>
<accession>A0A4C1Z8R3</accession>
<proteinExistence type="predicted"/>
<sequence>MKKVGDSRPNCPRVKTGDARKCLVAPALDPEVGSACGSDGRRRTSAGAVRRAVSAYCRATTLIPFTEAFFYKLIDDVNQKH</sequence>
<comment type="caution">
    <text evidence="1">The sequence shown here is derived from an EMBL/GenBank/DDBJ whole genome shotgun (WGS) entry which is preliminary data.</text>
</comment>
<dbReference type="Proteomes" id="UP000299102">
    <property type="component" value="Unassembled WGS sequence"/>
</dbReference>
<evidence type="ECO:0000313" key="1">
    <source>
        <dbReference type="EMBL" id="GBP83533.1"/>
    </source>
</evidence>